<sequence length="432" mass="48677">MASSDLSDEDFLGSLGLSLDDVDLTTDADTYASVTGIFAQDPHIKLDVGETSVTEIPLKIFDQNNLVGAIVSPSHLGYLRHFDVGRYSHKELLGALAERWWDTTNTFHFSWGELTVTPTDFSVITGIPFGTRPIELYSDWRTEISPDRMVELIGIDLPRVVGPGSATPALSVSRRWLYLQAPDIYARYRQGELTATQVEVGAMAARLQSWIQVDSRFQLSDALSRRRVVLSHPVLRRYYLGERVDHQVRGCRSVPYSPPKDMRAGKQMTLTAAHPEGIPHVEFILEGDYDKFYRISLMQPIESRLDDFQRSAPSQPLGTRSSRASGPSIRTPWSPSRAPQAISEATRLLHPDLANLRLPYSIPYYPPDGPPALREVSLESVDRLALPFEDITEVPVGLVNQMMELILGMQQELTASWTHRAFDDQRRRRPRH</sequence>
<feature type="region of interest" description="Disordered" evidence="1">
    <location>
        <begin position="309"/>
        <end position="337"/>
    </location>
</feature>
<dbReference type="GO" id="GO:0010073">
    <property type="term" value="P:meristem maintenance"/>
    <property type="evidence" value="ECO:0007669"/>
    <property type="project" value="InterPro"/>
</dbReference>
<evidence type="ECO:0000256" key="1">
    <source>
        <dbReference type="SAM" id="MobiDB-lite"/>
    </source>
</evidence>
<proteinExistence type="predicted"/>
<reference evidence="3 4" key="1">
    <citation type="journal article" date="2014" name="PLoS ONE">
        <title>Global Analysis of Gene Expression Profiles in Physic Nut (Jatropha curcas L.) Seedlings Exposed to Salt Stress.</title>
        <authorList>
            <person name="Zhang L."/>
            <person name="Zhang C."/>
            <person name="Wu P."/>
            <person name="Chen Y."/>
            <person name="Li M."/>
            <person name="Jiang H."/>
            <person name="Wu G."/>
        </authorList>
    </citation>
    <scope>NUCLEOTIDE SEQUENCE [LARGE SCALE GENOMIC DNA]</scope>
    <source>
        <strain evidence="4">cv. GZQX0401</strain>
        <tissue evidence="3">Young leaves</tissue>
    </source>
</reference>
<name>A0A067K5V1_JATCU</name>
<dbReference type="InterPro" id="IPR019557">
    <property type="entry name" value="AminoTfrase-like_pln_mobile"/>
</dbReference>
<evidence type="ECO:0000313" key="3">
    <source>
        <dbReference type="EMBL" id="KDP30408.1"/>
    </source>
</evidence>
<evidence type="ECO:0000313" key="4">
    <source>
        <dbReference type="Proteomes" id="UP000027138"/>
    </source>
</evidence>
<dbReference type="PANTHER" id="PTHR46033:SF8">
    <property type="entry name" value="PROTEIN MAINTENANCE OF MERISTEMS-LIKE"/>
    <property type="match status" value="1"/>
</dbReference>
<accession>A0A067K5V1</accession>
<feature type="domain" description="Aminotransferase-like plant mobile" evidence="2">
    <location>
        <begin position="88"/>
        <end position="131"/>
    </location>
</feature>
<gene>
    <name evidence="3" type="ORF">JCGZ_18086</name>
</gene>
<dbReference type="AlphaFoldDB" id="A0A067K5V1"/>
<protein>
    <recommendedName>
        <fullName evidence="2">Aminotransferase-like plant mobile domain-containing protein</fullName>
    </recommendedName>
</protein>
<dbReference type="OrthoDB" id="1937804at2759"/>
<dbReference type="Proteomes" id="UP000027138">
    <property type="component" value="Unassembled WGS sequence"/>
</dbReference>
<evidence type="ECO:0000259" key="2">
    <source>
        <dbReference type="Pfam" id="PF10536"/>
    </source>
</evidence>
<organism evidence="3 4">
    <name type="scientific">Jatropha curcas</name>
    <name type="common">Barbados nut</name>
    <dbReference type="NCBI Taxonomy" id="180498"/>
    <lineage>
        <taxon>Eukaryota</taxon>
        <taxon>Viridiplantae</taxon>
        <taxon>Streptophyta</taxon>
        <taxon>Embryophyta</taxon>
        <taxon>Tracheophyta</taxon>
        <taxon>Spermatophyta</taxon>
        <taxon>Magnoliopsida</taxon>
        <taxon>eudicotyledons</taxon>
        <taxon>Gunneridae</taxon>
        <taxon>Pentapetalae</taxon>
        <taxon>rosids</taxon>
        <taxon>fabids</taxon>
        <taxon>Malpighiales</taxon>
        <taxon>Euphorbiaceae</taxon>
        <taxon>Crotonoideae</taxon>
        <taxon>Jatropheae</taxon>
        <taxon>Jatropha</taxon>
    </lineage>
</organism>
<dbReference type="EMBL" id="KK914684">
    <property type="protein sequence ID" value="KDP30408.1"/>
    <property type="molecule type" value="Genomic_DNA"/>
</dbReference>
<dbReference type="Pfam" id="PF10536">
    <property type="entry name" value="PMD"/>
    <property type="match status" value="1"/>
</dbReference>
<dbReference type="PANTHER" id="PTHR46033">
    <property type="entry name" value="PROTEIN MAIN-LIKE 2"/>
    <property type="match status" value="1"/>
</dbReference>
<keyword evidence="4" id="KW-1185">Reference proteome</keyword>
<dbReference type="InterPro" id="IPR044824">
    <property type="entry name" value="MAIN-like"/>
</dbReference>
<feature type="compositionally biased region" description="Polar residues" evidence="1">
    <location>
        <begin position="311"/>
        <end position="325"/>
    </location>
</feature>